<keyword evidence="1" id="KW-1133">Transmembrane helix</keyword>
<reference evidence="2" key="1">
    <citation type="submission" date="2023-06" db="EMBL/GenBank/DDBJ databases">
        <authorList>
            <person name="Kurt Z."/>
        </authorList>
    </citation>
    <scope>NUCLEOTIDE SEQUENCE</scope>
</reference>
<gene>
    <name evidence="2" type="ORF">HINF_LOCUS33583</name>
    <name evidence="3" type="ORF">HINF_LOCUS54616</name>
</gene>
<dbReference type="Proteomes" id="UP001642409">
    <property type="component" value="Unassembled WGS sequence"/>
</dbReference>
<evidence type="ECO:0000313" key="4">
    <source>
        <dbReference type="Proteomes" id="UP001642409"/>
    </source>
</evidence>
<protein>
    <submittedName>
        <fullName evidence="3">Hypothetical_protein</fullName>
    </submittedName>
</protein>
<accession>A0AA86PVT2</accession>
<dbReference type="AlphaFoldDB" id="A0AA86PVT2"/>
<evidence type="ECO:0000256" key="1">
    <source>
        <dbReference type="SAM" id="Phobius"/>
    </source>
</evidence>
<comment type="caution">
    <text evidence="2">The sequence shown here is derived from an EMBL/GenBank/DDBJ whole genome shotgun (WGS) entry which is preliminary data.</text>
</comment>
<proteinExistence type="predicted"/>
<sequence length="168" mass="18788">MFRPKQCLDSCPQSSVIIDGQCQFVCSDQFDINCVNCSLTSHSSLPICKRKKSSSIPAIAGAVAGSILVLVIILTIIFKQKRSKKQNQIIQAKKLASPLLTKTKRVQSPNQYSQSEEKEPKIVLKKQFVPVKMELTKMTTLTPLKVPEKKKGTKKRKIVKTIANNEIF</sequence>
<dbReference type="EMBL" id="CATOUU010000754">
    <property type="protein sequence ID" value="CAI9945938.1"/>
    <property type="molecule type" value="Genomic_DNA"/>
</dbReference>
<keyword evidence="1" id="KW-0812">Transmembrane</keyword>
<evidence type="ECO:0000313" key="3">
    <source>
        <dbReference type="EMBL" id="CAL6070599.1"/>
    </source>
</evidence>
<dbReference type="EMBL" id="CAXDID020000284">
    <property type="protein sequence ID" value="CAL6070599.1"/>
    <property type="molecule type" value="Genomic_DNA"/>
</dbReference>
<name>A0AA86PVT2_9EUKA</name>
<feature type="transmembrane region" description="Helical" evidence="1">
    <location>
        <begin position="56"/>
        <end position="78"/>
    </location>
</feature>
<evidence type="ECO:0000313" key="2">
    <source>
        <dbReference type="EMBL" id="CAI9945938.1"/>
    </source>
</evidence>
<dbReference type="CDD" id="cd12087">
    <property type="entry name" value="TM_EGFR-like"/>
    <property type="match status" value="1"/>
</dbReference>
<reference evidence="3 4" key="2">
    <citation type="submission" date="2024-07" db="EMBL/GenBank/DDBJ databases">
        <authorList>
            <person name="Akdeniz Z."/>
        </authorList>
    </citation>
    <scope>NUCLEOTIDE SEQUENCE [LARGE SCALE GENOMIC DNA]</scope>
</reference>
<keyword evidence="4" id="KW-1185">Reference proteome</keyword>
<organism evidence="2">
    <name type="scientific">Hexamita inflata</name>
    <dbReference type="NCBI Taxonomy" id="28002"/>
    <lineage>
        <taxon>Eukaryota</taxon>
        <taxon>Metamonada</taxon>
        <taxon>Diplomonadida</taxon>
        <taxon>Hexamitidae</taxon>
        <taxon>Hexamitinae</taxon>
        <taxon>Hexamita</taxon>
    </lineage>
</organism>
<keyword evidence="1" id="KW-0472">Membrane</keyword>